<dbReference type="OrthoDB" id="9812943at2"/>
<keyword evidence="3 8" id="KW-0808">Transferase</keyword>
<evidence type="ECO:0000313" key="10">
    <source>
        <dbReference type="EMBL" id="QBO35291.1"/>
    </source>
</evidence>
<dbReference type="GO" id="GO:0015937">
    <property type="term" value="P:coenzyme A biosynthetic process"/>
    <property type="evidence" value="ECO:0007669"/>
    <property type="project" value="UniProtKB-UniRule"/>
</dbReference>
<name>A0A4P6YRP2_9LACO</name>
<dbReference type="HAMAP" id="MF_00376">
    <property type="entry name" value="Dephospho_CoA_kinase"/>
    <property type="match status" value="1"/>
</dbReference>
<keyword evidence="6 8" id="KW-0067">ATP-binding</keyword>
<evidence type="ECO:0000256" key="1">
    <source>
        <dbReference type="ARBA" id="ARBA00009018"/>
    </source>
</evidence>
<proteinExistence type="inferred from homology"/>
<dbReference type="GO" id="GO:0005737">
    <property type="term" value="C:cytoplasm"/>
    <property type="evidence" value="ECO:0007669"/>
    <property type="project" value="UniProtKB-SubCell"/>
</dbReference>
<sequence length="199" mass="21523">MIIIGLTGGIASGKSTVSNYLREKGLTIIDADIVAREVVEPGQPALAEIVTTFGPAVLHADNTLNRQALGAIVFGHQTDLDKLNAIIQPFIHQRIEKLEAQYRAAGAKVIVLDAPVLIEAGYRDNVDLLVVVNVTSELQLQRLMQRDALDSAAAKQRIQSQLALAEKVKLADVVIDNSQSIAATKRQIDELLTRLDTLA</sequence>
<evidence type="ECO:0000256" key="3">
    <source>
        <dbReference type="ARBA" id="ARBA00022679"/>
    </source>
</evidence>
<dbReference type="GO" id="GO:0005524">
    <property type="term" value="F:ATP binding"/>
    <property type="evidence" value="ECO:0007669"/>
    <property type="project" value="UniProtKB-UniRule"/>
</dbReference>
<gene>
    <name evidence="8" type="primary">coaE</name>
    <name evidence="10" type="ORF">EQG49_01840</name>
</gene>
<comment type="function">
    <text evidence="8">Catalyzes the phosphorylation of the 3'-hydroxyl group of dephosphocoenzyme A to form coenzyme A.</text>
</comment>
<dbReference type="PROSITE" id="PS51219">
    <property type="entry name" value="DPCK"/>
    <property type="match status" value="1"/>
</dbReference>
<evidence type="ECO:0000256" key="5">
    <source>
        <dbReference type="ARBA" id="ARBA00022777"/>
    </source>
</evidence>
<keyword evidence="11" id="KW-1185">Reference proteome</keyword>
<evidence type="ECO:0000256" key="2">
    <source>
        <dbReference type="ARBA" id="ARBA00022490"/>
    </source>
</evidence>
<dbReference type="EMBL" id="CP037940">
    <property type="protein sequence ID" value="QBO35291.1"/>
    <property type="molecule type" value="Genomic_DNA"/>
</dbReference>
<organism evidence="10 11">
    <name type="scientific">Periweissella cryptocerci</name>
    <dbReference type="NCBI Taxonomy" id="2506420"/>
    <lineage>
        <taxon>Bacteria</taxon>
        <taxon>Bacillati</taxon>
        <taxon>Bacillota</taxon>
        <taxon>Bacilli</taxon>
        <taxon>Lactobacillales</taxon>
        <taxon>Lactobacillaceae</taxon>
        <taxon>Periweissella</taxon>
    </lineage>
</organism>
<protein>
    <recommendedName>
        <fullName evidence="8 9">Dephospho-CoA kinase</fullName>
        <ecNumber evidence="8 9">2.7.1.24</ecNumber>
    </recommendedName>
    <alternativeName>
        <fullName evidence="8">Dephosphocoenzyme A kinase</fullName>
    </alternativeName>
</protein>
<keyword evidence="5 8" id="KW-0418">Kinase</keyword>
<dbReference type="EC" id="2.7.1.24" evidence="8 9"/>
<evidence type="ECO:0000256" key="9">
    <source>
        <dbReference type="NCBIfam" id="TIGR00152"/>
    </source>
</evidence>
<evidence type="ECO:0000256" key="8">
    <source>
        <dbReference type="HAMAP-Rule" id="MF_00376"/>
    </source>
</evidence>
<accession>A0A4P6YRP2</accession>
<keyword evidence="7 8" id="KW-0173">Coenzyme A biosynthesis</keyword>
<dbReference type="InterPro" id="IPR027417">
    <property type="entry name" value="P-loop_NTPase"/>
</dbReference>
<evidence type="ECO:0000256" key="6">
    <source>
        <dbReference type="ARBA" id="ARBA00022840"/>
    </source>
</evidence>
<dbReference type="RefSeq" id="WP_133362371.1">
    <property type="nucleotide sequence ID" value="NZ_CP037940.1"/>
</dbReference>
<evidence type="ECO:0000256" key="7">
    <source>
        <dbReference type="ARBA" id="ARBA00022993"/>
    </source>
</evidence>
<dbReference type="GO" id="GO:0004140">
    <property type="term" value="F:dephospho-CoA kinase activity"/>
    <property type="evidence" value="ECO:0007669"/>
    <property type="project" value="UniProtKB-UniRule"/>
</dbReference>
<comment type="catalytic activity">
    <reaction evidence="8">
        <text>3'-dephospho-CoA + ATP = ADP + CoA + H(+)</text>
        <dbReference type="Rhea" id="RHEA:18245"/>
        <dbReference type="ChEBI" id="CHEBI:15378"/>
        <dbReference type="ChEBI" id="CHEBI:30616"/>
        <dbReference type="ChEBI" id="CHEBI:57287"/>
        <dbReference type="ChEBI" id="CHEBI:57328"/>
        <dbReference type="ChEBI" id="CHEBI:456216"/>
        <dbReference type="EC" id="2.7.1.24"/>
    </reaction>
</comment>
<dbReference type="AlphaFoldDB" id="A0A4P6YRP2"/>
<dbReference type="NCBIfam" id="TIGR00152">
    <property type="entry name" value="dephospho-CoA kinase"/>
    <property type="match status" value="1"/>
</dbReference>
<dbReference type="Gene3D" id="3.40.50.300">
    <property type="entry name" value="P-loop containing nucleotide triphosphate hydrolases"/>
    <property type="match status" value="1"/>
</dbReference>
<comment type="pathway">
    <text evidence="8">Cofactor biosynthesis; coenzyme A biosynthesis; CoA from (R)-pantothenate: step 5/5.</text>
</comment>
<dbReference type="KEGG" id="wei:EQG49_01840"/>
<dbReference type="Proteomes" id="UP000292886">
    <property type="component" value="Chromosome"/>
</dbReference>
<reference evidence="11" key="1">
    <citation type="submission" date="2019-03" db="EMBL/GenBank/DDBJ databases">
        <title>Weissella sp. 26KH-42 Genome sequencing.</title>
        <authorList>
            <person name="Heo J."/>
            <person name="Kim S.-J."/>
            <person name="Kim J.-S."/>
            <person name="Hong S.-B."/>
            <person name="Kwon S.-W."/>
        </authorList>
    </citation>
    <scope>NUCLEOTIDE SEQUENCE [LARGE SCALE GENOMIC DNA]</scope>
    <source>
        <strain evidence="11">26KH-42</strain>
    </source>
</reference>
<keyword evidence="4 8" id="KW-0547">Nucleotide-binding</keyword>
<comment type="similarity">
    <text evidence="1 8">Belongs to the CoaE family.</text>
</comment>
<dbReference type="Pfam" id="PF01121">
    <property type="entry name" value="CoaE"/>
    <property type="match status" value="1"/>
</dbReference>
<dbReference type="InterPro" id="IPR001977">
    <property type="entry name" value="Depp_CoAkinase"/>
</dbReference>
<dbReference type="PANTHER" id="PTHR10695">
    <property type="entry name" value="DEPHOSPHO-COA KINASE-RELATED"/>
    <property type="match status" value="1"/>
</dbReference>
<dbReference type="UniPathway" id="UPA00241">
    <property type="reaction ID" value="UER00356"/>
</dbReference>
<evidence type="ECO:0000256" key="4">
    <source>
        <dbReference type="ARBA" id="ARBA00022741"/>
    </source>
</evidence>
<evidence type="ECO:0000313" key="11">
    <source>
        <dbReference type="Proteomes" id="UP000292886"/>
    </source>
</evidence>
<dbReference type="SUPFAM" id="SSF52540">
    <property type="entry name" value="P-loop containing nucleoside triphosphate hydrolases"/>
    <property type="match status" value="1"/>
</dbReference>
<dbReference type="CDD" id="cd02022">
    <property type="entry name" value="DPCK"/>
    <property type="match status" value="1"/>
</dbReference>
<dbReference type="PANTHER" id="PTHR10695:SF46">
    <property type="entry name" value="BIFUNCTIONAL COENZYME A SYNTHASE-RELATED"/>
    <property type="match status" value="1"/>
</dbReference>
<feature type="binding site" evidence="8">
    <location>
        <begin position="11"/>
        <end position="16"/>
    </location>
    <ligand>
        <name>ATP</name>
        <dbReference type="ChEBI" id="CHEBI:30616"/>
    </ligand>
</feature>
<comment type="subcellular location">
    <subcellularLocation>
        <location evidence="8">Cytoplasm</location>
    </subcellularLocation>
</comment>
<dbReference type="FunFam" id="3.40.50.300:FF:000991">
    <property type="entry name" value="Dephospho-CoA kinase"/>
    <property type="match status" value="1"/>
</dbReference>
<keyword evidence="2 8" id="KW-0963">Cytoplasm</keyword>